<name>A0AAD4GWH8_ASPNN</name>
<gene>
    <name evidence="4" type="ORF">FE257_005938</name>
</gene>
<reference evidence="4" key="1">
    <citation type="journal article" date="2019" name="Beilstein J. Org. Chem.">
        <title>Nanangenines: drimane sesquiterpenoids as the dominant metabolite cohort of a novel Australian fungus, Aspergillus nanangensis.</title>
        <authorList>
            <person name="Lacey H.J."/>
            <person name="Gilchrist C.L.M."/>
            <person name="Crombie A."/>
            <person name="Kalaitzis J.A."/>
            <person name="Vuong D."/>
            <person name="Rutledge P.J."/>
            <person name="Turner P."/>
            <person name="Pitt J.I."/>
            <person name="Lacey E."/>
            <person name="Chooi Y.H."/>
            <person name="Piggott A.M."/>
        </authorList>
    </citation>
    <scope>NUCLEOTIDE SEQUENCE</scope>
    <source>
        <strain evidence="4">MST-FP2251</strain>
    </source>
</reference>
<proteinExistence type="inferred from homology"/>
<evidence type="ECO:0000256" key="1">
    <source>
        <dbReference type="ARBA" id="ARBA00006432"/>
    </source>
</evidence>
<dbReference type="EMBL" id="VCAU01000026">
    <property type="protein sequence ID" value="KAF9890533.1"/>
    <property type="molecule type" value="Genomic_DNA"/>
</dbReference>
<dbReference type="PANTHER" id="PTHR24096:SF265">
    <property type="entry name" value="ENZYME, PUTATIVE (AFU_ORTHOLOGUE AFUA_5G14270)-RELATED"/>
    <property type="match status" value="1"/>
</dbReference>
<dbReference type="Pfam" id="PF13193">
    <property type="entry name" value="AMP-binding_C"/>
    <property type="match status" value="1"/>
</dbReference>
<dbReference type="InterPro" id="IPR000873">
    <property type="entry name" value="AMP-dep_synth/lig_dom"/>
</dbReference>
<reference evidence="4" key="2">
    <citation type="submission" date="2020-02" db="EMBL/GenBank/DDBJ databases">
        <authorList>
            <person name="Gilchrist C.L.M."/>
            <person name="Chooi Y.-H."/>
        </authorList>
    </citation>
    <scope>NUCLEOTIDE SEQUENCE</scope>
    <source>
        <strain evidence="4">MST-FP2251</strain>
    </source>
</reference>
<accession>A0AAD4GWH8</accession>
<evidence type="ECO:0000313" key="4">
    <source>
        <dbReference type="EMBL" id="KAF9890533.1"/>
    </source>
</evidence>
<dbReference type="GO" id="GO:0019748">
    <property type="term" value="P:secondary metabolic process"/>
    <property type="evidence" value="ECO:0007669"/>
    <property type="project" value="TreeGrafter"/>
</dbReference>
<dbReference type="FunFam" id="3.30.300.30:FF:000007">
    <property type="entry name" value="4-coumarate--CoA ligase 2"/>
    <property type="match status" value="1"/>
</dbReference>
<dbReference type="InterPro" id="IPR025110">
    <property type="entry name" value="AMP-bd_C"/>
</dbReference>
<dbReference type="Proteomes" id="UP001194746">
    <property type="component" value="Unassembled WGS sequence"/>
</dbReference>
<dbReference type="PANTHER" id="PTHR24096">
    <property type="entry name" value="LONG-CHAIN-FATTY-ACID--COA LIGASE"/>
    <property type="match status" value="1"/>
</dbReference>
<dbReference type="InterPro" id="IPR045851">
    <property type="entry name" value="AMP-bd_C_sf"/>
</dbReference>
<dbReference type="SUPFAM" id="SSF56801">
    <property type="entry name" value="Acetyl-CoA synthetase-like"/>
    <property type="match status" value="1"/>
</dbReference>
<dbReference type="InterPro" id="IPR042099">
    <property type="entry name" value="ANL_N_sf"/>
</dbReference>
<dbReference type="Pfam" id="PF00501">
    <property type="entry name" value="AMP-binding"/>
    <property type="match status" value="1"/>
</dbReference>
<feature type="domain" description="AMP-binding enzyme C-terminal" evidence="3">
    <location>
        <begin position="444"/>
        <end position="522"/>
    </location>
</feature>
<sequence length="542" mass="59801">MFGPSSVLPIPVIDLPSFVFQADTYDRDKPIYIDALDPSRLYSYNEAKQQVSKLVAGFRAAGLVKGDCVLVNSLADIDYSIVFLAIIAAGGIWTGSNPFYTEKEAKSQLSVTKPKFILSEEEYLDRLLPVVKECGIPATNIFIFDHRSPPKRADMRSWRVLLDKGEAEWYRISDEPTAKATIAAYVMSSGTTGLPKAVQVSHYNFVAEQTVGFEAETRNFEVRRLLCLPQYATAAIYSNHVCPLRGGEVSYVMPRFQTESFIRNIEKFQISELTFMPPMIVSVLNSPLCTASKFQSVRYVHGGGAAISKSLQGRMKAFLPAETPFSQIWGMSETCGIAICLFHPEHDTTGSIGRLVPNLEAKLIDDNGNEIAEFNRSGELCIRGPTVMVGYLNNPEATAVTIDQDGWLQTGDICYCDEKTKKWYIVDRKKELIKVQGFQVAPAELEGILLNHPDIADAAVVGVNSPSGATELPVAFVIRRPGASQLQEQDVVGFVASQVISYKRLKGGVHFVESIPKSASGKVLKNQLRQQAKVLVRALEKL</sequence>
<organism evidence="4 5">
    <name type="scientific">Aspergillus nanangensis</name>
    <dbReference type="NCBI Taxonomy" id="2582783"/>
    <lineage>
        <taxon>Eukaryota</taxon>
        <taxon>Fungi</taxon>
        <taxon>Dikarya</taxon>
        <taxon>Ascomycota</taxon>
        <taxon>Pezizomycotina</taxon>
        <taxon>Eurotiomycetes</taxon>
        <taxon>Eurotiomycetidae</taxon>
        <taxon>Eurotiales</taxon>
        <taxon>Aspergillaceae</taxon>
        <taxon>Aspergillus</taxon>
        <taxon>Aspergillus subgen. Circumdati</taxon>
    </lineage>
</organism>
<protein>
    <submittedName>
        <fullName evidence="4">Uncharacterized protein</fullName>
    </submittedName>
</protein>
<evidence type="ECO:0000259" key="3">
    <source>
        <dbReference type="Pfam" id="PF13193"/>
    </source>
</evidence>
<dbReference type="AlphaFoldDB" id="A0AAD4GWH8"/>
<dbReference type="PROSITE" id="PS00455">
    <property type="entry name" value="AMP_BINDING"/>
    <property type="match status" value="1"/>
</dbReference>
<comment type="similarity">
    <text evidence="1">Belongs to the ATP-dependent AMP-binding enzyme family.</text>
</comment>
<keyword evidence="5" id="KW-1185">Reference proteome</keyword>
<comment type="caution">
    <text evidence="4">The sequence shown here is derived from an EMBL/GenBank/DDBJ whole genome shotgun (WGS) entry which is preliminary data.</text>
</comment>
<evidence type="ECO:0000259" key="2">
    <source>
        <dbReference type="Pfam" id="PF00501"/>
    </source>
</evidence>
<dbReference type="Gene3D" id="3.30.300.30">
    <property type="match status" value="1"/>
</dbReference>
<dbReference type="GO" id="GO:0016405">
    <property type="term" value="F:CoA-ligase activity"/>
    <property type="evidence" value="ECO:0007669"/>
    <property type="project" value="TreeGrafter"/>
</dbReference>
<dbReference type="Gene3D" id="3.40.50.12780">
    <property type="entry name" value="N-terminal domain of ligase-like"/>
    <property type="match status" value="1"/>
</dbReference>
<feature type="domain" description="AMP-dependent synthetase/ligase" evidence="2">
    <location>
        <begin position="22"/>
        <end position="392"/>
    </location>
</feature>
<dbReference type="CDD" id="cd05911">
    <property type="entry name" value="Firefly_Luc_like"/>
    <property type="match status" value="1"/>
</dbReference>
<dbReference type="InterPro" id="IPR020845">
    <property type="entry name" value="AMP-binding_CS"/>
</dbReference>
<evidence type="ECO:0000313" key="5">
    <source>
        <dbReference type="Proteomes" id="UP001194746"/>
    </source>
</evidence>